<dbReference type="InterPro" id="IPR053523">
    <property type="entry name" value="Oligopeptide_permease_AppC"/>
</dbReference>
<evidence type="ECO:0000256" key="5">
    <source>
        <dbReference type="ARBA" id="ARBA00022989"/>
    </source>
</evidence>
<dbReference type="Proteomes" id="UP001597285">
    <property type="component" value="Unassembled WGS sequence"/>
</dbReference>
<sequence length="308" mass="33467">MAANFNLVSTKKMEQLEQEAEARMLVSQDEGYLKTIAKRFMRNKVAMGGLFVFGLVILMAIFAPLIVNYSPYETTGFFETAPNSDFLLGTDEVGRDVFSRLIYGARVSLIVGLGSVAIYIAIGTTLGLISGYFGGMTDAFIMRLTEVFMSFPYFMVILVLVSLVGPSIWTVTIVLGLLGWPTVCRLVRGSVLSIKDTDFIQAAVSVGYSTPHILFKQILPNVLSPILVNATFGIANSILTEASLSFLGMGVRPPTSSWGNMLSNAQSLTVLANQPWRWVPPGIMILLAVLAINFIGDGLRDAVEGETK</sequence>
<feature type="transmembrane region" description="Helical" evidence="7">
    <location>
        <begin position="153"/>
        <end position="180"/>
    </location>
</feature>
<comment type="subcellular location">
    <subcellularLocation>
        <location evidence="1 7">Cell membrane</location>
        <topology evidence="1 7">Multi-pass membrane protein</topology>
    </subcellularLocation>
</comment>
<dbReference type="CDD" id="cd06261">
    <property type="entry name" value="TM_PBP2"/>
    <property type="match status" value="1"/>
</dbReference>
<keyword evidence="3" id="KW-1003">Cell membrane</keyword>
<organism evidence="9 10">
    <name type="scientific">Carnobacterium antarcticum</name>
    <dbReference type="NCBI Taxonomy" id="2126436"/>
    <lineage>
        <taxon>Bacteria</taxon>
        <taxon>Bacillati</taxon>
        <taxon>Bacillota</taxon>
        <taxon>Bacilli</taxon>
        <taxon>Lactobacillales</taxon>
        <taxon>Carnobacteriaceae</taxon>
        <taxon>Carnobacterium</taxon>
    </lineage>
</organism>
<feature type="domain" description="ABC transmembrane type-1" evidence="8">
    <location>
        <begin position="105"/>
        <end position="296"/>
    </location>
</feature>
<comment type="similarity">
    <text evidence="7">Belongs to the binding-protein-dependent transport system permease family.</text>
</comment>
<comment type="caution">
    <text evidence="9">The sequence shown here is derived from an EMBL/GenBank/DDBJ whole genome shotgun (WGS) entry which is preliminary data.</text>
</comment>
<keyword evidence="6 7" id="KW-0472">Membrane</keyword>
<dbReference type="SUPFAM" id="SSF161098">
    <property type="entry name" value="MetI-like"/>
    <property type="match status" value="1"/>
</dbReference>
<dbReference type="InterPro" id="IPR050366">
    <property type="entry name" value="BP-dependent_transpt_permease"/>
</dbReference>
<accession>A0ABW4NK12</accession>
<dbReference type="InterPro" id="IPR025966">
    <property type="entry name" value="OppC_N"/>
</dbReference>
<protein>
    <submittedName>
        <fullName evidence="9">Oligopeptide ABC transporter permease</fullName>
    </submittedName>
</protein>
<evidence type="ECO:0000256" key="2">
    <source>
        <dbReference type="ARBA" id="ARBA00022448"/>
    </source>
</evidence>
<dbReference type="RefSeq" id="WP_058920050.1">
    <property type="nucleotide sequence ID" value="NZ_JBHSQC010000022.1"/>
</dbReference>
<evidence type="ECO:0000256" key="7">
    <source>
        <dbReference type="RuleBase" id="RU363032"/>
    </source>
</evidence>
<dbReference type="Pfam" id="PF00528">
    <property type="entry name" value="BPD_transp_1"/>
    <property type="match status" value="1"/>
</dbReference>
<reference evidence="10" key="1">
    <citation type="journal article" date="2019" name="Int. J. Syst. Evol. Microbiol.">
        <title>The Global Catalogue of Microorganisms (GCM) 10K type strain sequencing project: providing services to taxonomists for standard genome sequencing and annotation.</title>
        <authorList>
            <consortium name="The Broad Institute Genomics Platform"/>
            <consortium name="The Broad Institute Genome Sequencing Center for Infectious Disease"/>
            <person name="Wu L."/>
            <person name="Ma J."/>
        </authorList>
    </citation>
    <scope>NUCLEOTIDE SEQUENCE [LARGE SCALE GENOMIC DNA]</scope>
    <source>
        <strain evidence="10">KCTC 42143</strain>
    </source>
</reference>
<evidence type="ECO:0000259" key="8">
    <source>
        <dbReference type="PROSITE" id="PS50928"/>
    </source>
</evidence>
<dbReference type="InterPro" id="IPR035906">
    <property type="entry name" value="MetI-like_sf"/>
</dbReference>
<keyword evidence="10" id="KW-1185">Reference proteome</keyword>
<dbReference type="PANTHER" id="PTHR43386">
    <property type="entry name" value="OLIGOPEPTIDE TRANSPORT SYSTEM PERMEASE PROTEIN APPC"/>
    <property type="match status" value="1"/>
</dbReference>
<name>A0ABW4NK12_9LACT</name>
<proteinExistence type="inferred from homology"/>
<dbReference type="InterPro" id="IPR000515">
    <property type="entry name" value="MetI-like"/>
</dbReference>
<evidence type="ECO:0000313" key="10">
    <source>
        <dbReference type="Proteomes" id="UP001597285"/>
    </source>
</evidence>
<feature type="transmembrane region" description="Helical" evidence="7">
    <location>
        <begin position="278"/>
        <end position="296"/>
    </location>
</feature>
<dbReference type="NCBIfam" id="NF045476">
    <property type="entry name" value="Opp4C"/>
    <property type="match status" value="1"/>
</dbReference>
<evidence type="ECO:0000313" key="9">
    <source>
        <dbReference type="EMBL" id="MFD1798579.1"/>
    </source>
</evidence>
<keyword evidence="4 7" id="KW-0812">Transmembrane</keyword>
<feature type="transmembrane region" description="Helical" evidence="7">
    <location>
        <begin position="45"/>
        <end position="67"/>
    </location>
</feature>
<keyword evidence="2 7" id="KW-0813">Transport</keyword>
<keyword evidence="5 7" id="KW-1133">Transmembrane helix</keyword>
<evidence type="ECO:0000256" key="4">
    <source>
        <dbReference type="ARBA" id="ARBA00022692"/>
    </source>
</evidence>
<dbReference type="PROSITE" id="PS50928">
    <property type="entry name" value="ABC_TM1"/>
    <property type="match status" value="1"/>
</dbReference>
<dbReference type="EMBL" id="JBHUFF010000007">
    <property type="protein sequence ID" value="MFD1798579.1"/>
    <property type="molecule type" value="Genomic_DNA"/>
</dbReference>
<evidence type="ECO:0000256" key="6">
    <source>
        <dbReference type="ARBA" id="ARBA00023136"/>
    </source>
</evidence>
<feature type="transmembrane region" description="Helical" evidence="7">
    <location>
        <begin position="109"/>
        <end position="133"/>
    </location>
</feature>
<dbReference type="Pfam" id="PF12911">
    <property type="entry name" value="OppC_N"/>
    <property type="match status" value="1"/>
</dbReference>
<dbReference type="PANTHER" id="PTHR43386:SF1">
    <property type="entry name" value="D,D-DIPEPTIDE TRANSPORT SYSTEM PERMEASE PROTEIN DDPC-RELATED"/>
    <property type="match status" value="1"/>
</dbReference>
<gene>
    <name evidence="9" type="primary">opp4C</name>
    <name evidence="9" type="ORF">ACFSBK_01740</name>
</gene>
<dbReference type="Gene3D" id="1.10.3720.10">
    <property type="entry name" value="MetI-like"/>
    <property type="match status" value="1"/>
</dbReference>
<evidence type="ECO:0000256" key="3">
    <source>
        <dbReference type="ARBA" id="ARBA00022475"/>
    </source>
</evidence>
<evidence type="ECO:0000256" key="1">
    <source>
        <dbReference type="ARBA" id="ARBA00004651"/>
    </source>
</evidence>